<dbReference type="EMBL" id="LMVM01000001">
    <property type="protein sequence ID" value="PAV06145.1"/>
    <property type="molecule type" value="Genomic_DNA"/>
</dbReference>
<name>A0A2A2H9V5_METBR</name>
<protein>
    <recommendedName>
        <fullName evidence="3">DUF2997 domain-containing protein</fullName>
    </recommendedName>
</protein>
<dbReference type="AlphaFoldDB" id="A0A2A2H9V5"/>
<evidence type="ECO:0000313" key="1">
    <source>
        <dbReference type="EMBL" id="PAV06145.1"/>
    </source>
</evidence>
<dbReference type="OrthoDB" id="69669at2157"/>
<dbReference type="InterPro" id="IPR021375">
    <property type="entry name" value="DUF2997"/>
</dbReference>
<accession>A0A2A2H9V5</accession>
<evidence type="ECO:0008006" key="3">
    <source>
        <dbReference type="Google" id="ProtNLM"/>
    </source>
</evidence>
<dbReference type="Proteomes" id="UP000217784">
    <property type="component" value="Unassembled WGS sequence"/>
</dbReference>
<proteinExistence type="predicted"/>
<reference evidence="1 2" key="1">
    <citation type="journal article" date="2017" name="BMC Genomics">
        <title>Genomic analysis of methanogenic archaea reveals a shift towards energy conservation.</title>
        <authorList>
            <person name="Gilmore S.P."/>
            <person name="Henske J.K."/>
            <person name="Sexton J.A."/>
            <person name="Solomon K.V."/>
            <person name="Seppala S."/>
            <person name="Yoo J.I."/>
            <person name="Huyett L.M."/>
            <person name="Pressman A."/>
            <person name="Cogan J.Z."/>
            <person name="Kivenson V."/>
            <person name="Peng X."/>
            <person name="Tan Y."/>
            <person name="Valentine D.L."/>
            <person name="O'Malley M.A."/>
        </authorList>
    </citation>
    <scope>NUCLEOTIDE SEQUENCE [LARGE SCALE GENOMIC DNA]</scope>
    <source>
        <strain evidence="1 2">M.o.H.</strain>
    </source>
</reference>
<dbReference type="RefSeq" id="WP_048080710.1">
    <property type="nucleotide sequence ID" value="NZ_LMVM01000001.1"/>
</dbReference>
<comment type="caution">
    <text evidence="1">The sequence shown here is derived from an EMBL/GenBank/DDBJ whole genome shotgun (WGS) entry which is preliminary data.</text>
</comment>
<dbReference type="Pfam" id="PF11211">
    <property type="entry name" value="DUF2997"/>
    <property type="match status" value="1"/>
</dbReference>
<evidence type="ECO:0000313" key="2">
    <source>
        <dbReference type="Proteomes" id="UP000217784"/>
    </source>
</evidence>
<sequence>MTKKIKIQIFPDGTIQTEIQGIKGKRCTEYIHILEELLEAEAVDSNYTPEFHETETVKITEKQEQRIRER</sequence>
<organism evidence="1 2">
    <name type="scientific">Methanobacterium bryantii</name>
    <dbReference type="NCBI Taxonomy" id="2161"/>
    <lineage>
        <taxon>Archaea</taxon>
        <taxon>Methanobacteriati</taxon>
        <taxon>Methanobacteriota</taxon>
        <taxon>Methanomada group</taxon>
        <taxon>Methanobacteria</taxon>
        <taxon>Methanobacteriales</taxon>
        <taxon>Methanobacteriaceae</taxon>
        <taxon>Methanobacterium</taxon>
    </lineage>
</organism>
<keyword evidence="2" id="KW-1185">Reference proteome</keyword>
<gene>
    <name evidence="1" type="ORF">ASJ80_15040</name>
</gene>